<dbReference type="Pfam" id="PF04237">
    <property type="entry name" value="YjbR"/>
    <property type="match status" value="1"/>
</dbReference>
<organism evidence="1 2">
    <name type="scientific">Saccharothrix ecbatanensis</name>
    <dbReference type="NCBI Taxonomy" id="1105145"/>
    <lineage>
        <taxon>Bacteria</taxon>
        <taxon>Bacillati</taxon>
        <taxon>Actinomycetota</taxon>
        <taxon>Actinomycetes</taxon>
        <taxon>Pseudonocardiales</taxon>
        <taxon>Pseudonocardiaceae</taxon>
        <taxon>Saccharothrix</taxon>
    </lineage>
</organism>
<proteinExistence type="predicted"/>
<protein>
    <recommendedName>
        <fullName evidence="3">MmcQ/YjbR family DNA-binding protein</fullName>
    </recommendedName>
</protein>
<dbReference type="RefSeq" id="WP_184915747.1">
    <property type="nucleotide sequence ID" value="NZ_JACHMO010000001.1"/>
</dbReference>
<dbReference type="InterPro" id="IPR058532">
    <property type="entry name" value="YjbR/MT2646/Rv2570-like"/>
</dbReference>
<evidence type="ECO:0000313" key="2">
    <source>
        <dbReference type="Proteomes" id="UP000552097"/>
    </source>
</evidence>
<evidence type="ECO:0000313" key="1">
    <source>
        <dbReference type="EMBL" id="MBB5800786.1"/>
    </source>
</evidence>
<keyword evidence="2" id="KW-1185">Reference proteome</keyword>
<evidence type="ECO:0008006" key="3">
    <source>
        <dbReference type="Google" id="ProtNLM"/>
    </source>
</evidence>
<reference evidence="1 2" key="1">
    <citation type="submission" date="2020-08" db="EMBL/GenBank/DDBJ databases">
        <title>Sequencing the genomes of 1000 actinobacteria strains.</title>
        <authorList>
            <person name="Klenk H.-P."/>
        </authorList>
    </citation>
    <scope>NUCLEOTIDE SEQUENCE [LARGE SCALE GENOMIC DNA]</scope>
    <source>
        <strain evidence="1 2">DSM 45486</strain>
    </source>
</reference>
<gene>
    <name evidence="1" type="ORF">F4560_000554</name>
</gene>
<dbReference type="EMBL" id="JACHMO010000001">
    <property type="protein sequence ID" value="MBB5800786.1"/>
    <property type="molecule type" value="Genomic_DNA"/>
</dbReference>
<accession>A0A7W9LYH0</accession>
<dbReference type="Proteomes" id="UP000552097">
    <property type="component" value="Unassembled WGS sequence"/>
</dbReference>
<dbReference type="AlphaFoldDB" id="A0A7W9LYH0"/>
<name>A0A7W9LYH0_9PSEU</name>
<comment type="caution">
    <text evidence="1">The sequence shown here is derived from an EMBL/GenBank/DDBJ whole genome shotgun (WGS) entry which is preliminary data.</text>
</comment>
<sequence>MATWDDVHRLTSALPEVTERPSYDGRPAWRVKDKAFTWERPLRKADLAALGPDAPEGPVLAASVPDLGAKEALLADDPAVYFTTPHFDGYAAILVRLDEITVPELEELVTEAWLCRAPKRLAKQYEAGRGAPPVEGGGGTPRA</sequence>